<keyword evidence="4" id="KW-1185">Reference proteome</keyword>
<feature type="transmembrane region" description="Helical" evidence="1">
    <location>
        <begin position="128"/>
        <end position="147"/>
    </location>
</feature>
<protein>
    <recommendedName>
        <fullName evidence="2">TmcB/TmcC TPR repeats domain-containing protein</fullName>
    </recommendedName>
</protein>
<name>A0AAU9IWS1_9CILI</name>
<dbReference type="InterPro" id="IPR057352">
    <property type="entry name" value="TPR_TmcB/C"/>
</dbReference>
<dbReference type="Proteomes" id="UP001162131">
    <property type="component" value="Unassembled WGS sequence"/>
</dbReference>
<dbReference type="InterPro" id="IPR052994">
    <property type="entry name" value="Tiny_macrocysts_regulators"/>
</dbReference>
<evidence type="ECO:0000259" key="2">
    <source>
        <dbReference type="Pfam" id="PF25474"/>
    </source>
</evidence>
<dbReference type="PANTHER" id="PTHR31600:SF2">
    <property type="entry name" value="GAMETE ENRICHED GENE 10 PROTEIN-RELATED"/>
    <property type="match status" value="1"/>
</dbReference>
<dbReference type="CDD" id="cd00130">
    <property type="entry name" value="PAS"/>
    <property type="match status" value="1"/>
</dbReference>
<feature type="transmembrane region" description="Helical" evidence="1">
    <location>
        <begin position="1081"/>
        <end position="1102"/>
    </location>
</feature>
<keyword evidence="1" id="KW-1133">Transmembrane helix</keyword>
<evidence type="ECO:0000256" key="1">
    <source>
        <dbReference type="SAM" id="Phobius"/>
    </source>
</evidence>
<feature type="transmembrane region" description="Helical" evidence="1">
    <location>
        <begin position="159"/>
        <end position="186"/>
    </location>
</feature>
<dbReference type="PANTHER" id="PTHR31600">
    <property type="entry name" value="TINY MACROCYSTS PROTEIN B-RELATED"/>
    <property type="match status" value="1"/>
</dbReference>
<accession>A0AAU9IWS1</accession>
<sequence length="1418" mass="164885">MISNEPSSITTLSSKASYIDYYEESLPYKTLKVDSKAKNTILEAIFEVYLLCFFIKSPKRQSIIKQRIKTIFINIIFACQIISFLWTSNTSINGWESNVKVWNYIGSLRFDNLCIYFDAIDLCLYSSIMLSFTCIFGAALMVIAILLKRKISKLFARVLGGFYFFFSDFIYIPSITLLLICVKYSVSTETYALEYQENNKASSFQLSPILIPWLLLLLIFIFFIVLLKSAFCGDTRHSKFPKVVSAKAHSIIEIYTVLYSTIISVFYVFFAIKHIILCQIITMILSLVLVYKTVKSFPYFSPFNNCIVVVRFLIISTVSFAFIFGKWINTAYAISLLSFVFVPSLSLIAIEIVVRAYQKSIRNRIFYVETIKNGYELELLLRQSLWKKKTEIDKSVIRVFADCYLKTTLHEVKLLAIWEANFCFYSLKDETLAKVKLHKAKYSSYSLEGSYHEYLCRKIFSESAKLNENTKFLDYINDFNKLKKEDEFFCVLLQDFWREIILRKPNLNKIKSIMLRISNSVLFLNQEYTRLITSFPKSSETLLLYSTLLQKIFFNNEKAIPLLNRQHSLNRILKHEFEKKFSVFDENNGIILASWGEKEDQGKIFFANPRVADMVKHPIDELIGNNISIFIPHPYDHNFASSMNYYLQYCSKSDLKLPPFIYLLSPNGYLVEFMFKASITSLSNILTLFILLKESNTNHQIALISETGEIYAHSELFNLYTNLRYPFLKGFYIFDVFPNLKFSDIIPNTLIKLQNKSEDTYIVFSFWELDGIKINYVLIIDDPNELQDWNIEKYREIEDVYTPVVNKIFPLPKFGFLSSISEYDIIKNDPSGKQIKNETTGIVHSNDITQPKDWGLYEDEGPTHSISQSSSAIQKKNLGIKLREDATRTIKIFNIILISAITISTLANVAVVLFTVIEAMKLSDLKIAITLGKLEYSLITIANSIRDMQFQFLLYPNELPSSVSDLQVKISDLEDLHANISFKLSDWDLCRGKNIFIEEAVPVWKGNIIENEKLINTISEFIGTGKDVIRKANSLEDFSSEGKYIVSNGYGSVFRYTNSSLYDFARCQHESIVDLTENMNYLLLSSFAILIVCIVVLIPFTMSIENMFNSFWNHIKAQACDAYFDLRQNCLDRLYSIHGQNDAQNLPHNTKYMSKTANMKSPWRYIWRISLFLLCSLLFFLINYVYIYPNGHKYVKMRPLLIKTLISRKISYVNLVSWSRETKLDDQPLSLEHILNTSYQFPEPGIKLNSLYANALYSNKLIRNPKYEVSFNSDFIKYFYEDMSHQNEIFKYGVYSAGNIILFDVHYHSMHDMDADSDQNPDRNMTYKEENDKEWLSITEKAENLANIYDDLINYADDQNMYIIQRQVMYVLIVLVFYILYSACLYLFFYVPFLAKEKANLKKMETIMTLIPAHDNKH</sequence>
<dbReference type="InterPro" id="IPR000014">
    <property type="entry name" value="PAS"/>
</dbReference>
<keyword evidence="1" id="KW-0472">Membrane</keyword>
<feature type="transmembrane region" description="Helical" evidence="1">
    <location>
        <begin position="206"/>
        <end position="227"/>
    </location>
</feature>
<feature type="transmembrane region" description="Helical" evidence="1">
    <location>
        <begin position="274"/>
        <end position="291"/>
    </location>
</feature>
<feature type="domain" description="TmcB/TmcC TPR repeats" evidence="2">
    <location>
        <begin position="463"/>
        <end position="569"/>
    </location>
</feature>
<feature type="transmembrane region" description="Helical" evidence="1">
    <location>
        <begin position="1368"/>
        <end position="1391"/>
    </location>
</feature>
<evidence type="ECO:0000313" key="3">
    <source>
        <dbReference type="EMBL" id="CAG9312773.1"/>
    </source>
</evidence>
<feature type="transmembrane region" description="Helical" evidence="1">
    <location>
        <begin position="892"/>
        <end position="917"/>
    </location>
</feature>
<dbReference type="Pfam" id="PF25474">
    <property type="entry name" value="TPR_TmcB"/>
    <property type="match status" value="1"/>
</dbReference>
<reference evidence="3" key="1">
    <citation type="submission" date="2021-09" db="EMBL/GenBank/DDBJ databases">
        <authorList>
            <consortium name="AG Swart"/>
            <person name="Singh M."/>
            <person name="Singh A."/>
            <person name="Seah K."/>
            <person name="Emmerich C."/>
        </authorList>
    </citation>
    <scope>NUCLEOTIDE SEQUENCE</scope>
    <source>
        <strain evidence="3">ATCC30299</strain>
    </source>
</reference>
<feature type="transmembrane region" description="Helical" evidence="1">
    <location>
        <begin position="331"/>
        <end position="354"/>
    </location>
</feature>
<proteinExistence type="predicted"/>
<organism evidence="3 4">
    <name type="scientific">Blepharisma stoltei</name>
    <dbReference type="NCBI Taxonomy" id="1481888"/>
    <lineage>
        <taxon>Eukaryota</taxon>
        <taxon>Sar</taxon>
        <taxon>Alveolata</taxon>
        <taxon>Ciliophora</taxon>
        <taxon>Postciliodesmatophora</taxon>
        <taxon>Heterotrichea</taxon>
        <taxon>Heterotrichida</taxon>
        <taxon>Blepharismidae</taxon>
        <taxon>Blepharisma</taxon>
    </lineage>
</organism>
<gene>
    <name evidence="3" type="ORF">BSTOLATCC_MIC7568</name>
</gene>
<feature type="transmembrane region" description="Helical" evidence="1">
    <location>
        <begin position="1165"/>
        <end position="1188"/>
    </location>
</feature>
<feature type="transmembrane region" description="Helical" evidence="1">
    <location>
        <begin position="303"/>
        <end position="325"/>
    </location>
</feature>
<feature type="transmembrane region" description="Helical" evidence="1">
    <location>
        <begin position="67"/>
        <end position="86"/>
    </location>
</feature>
<keyword evidence="1" id="KW-0812">Transmembrane</keyword>
<dbReference type="EMBL" id="CAJZBQ010000009">
    <property type="protein sequence ID" value="CAG9312773.1"/>
    <property type="molecule type" value="Genomic_DNA"/>
</dbReference>
<comment type="caution">
    <text evidence="3">The sequence shown here is derived from an EMBL/GenBank/DDBJ whole genome shotgun (WGS) entry which is preliminary data.</text>
</comment>
<evidence type="ECO:0000313" key="4">
    <source>
        <dbReference type="Proteomes" id="UP001162131"/>
    </source>
</evidence>